<dbReference type="GO" id="GO:0016020">
    <property type="term" value="C:membrane"/>
    <property type="evidence" value="ECO:0007669"/>
    <property type="project" value="TreeGrafter"/>
</dbReference>
<dbReference type="PANTHER" id="PTHR22753">
    <property type="entry name" value="TRANSMEMBRANE PROTEIN 68"/>
    <property type="match status" value="1"/>
</dbReference>
<dbReference type="AlphaFoldDB" id="A0AAV5W8A1"/>
<dbReference type="Proteomes" id="UP001432322">
    <property type="component" value="Unassembled WGS sequence"/>
</dbReference>
<dbReference type="Pfam" id="PF01553">
    <property type="entry name" value="Acyltransferase"/>
    <property type="match status" value="1"/>
</dbReference>
<protein>
    <recommendedName>
        <fullName evidence="2">Phospholipid/glycerol acyltransferase domain-containing protein</fullName>
    </recommendedName>
</protein>
<gene>
    <name evidence="3" type="ORF">PFISCL1PPCAC_17391</name>
</gene>
<organism evidence="3 4">
    <name type="scientific">Pristionchus fissidentatus</name>
    <dbReference type="NCBI Taxonomy" id="1538716"/>
    <lineage>
        <taxon>Eukaryota</taxon>
        <taxon>Metazoa</taxon>
        <taxon>Ecdysozoa</taxon>
        <taxon>Nematoda</taxon>
        <taxon>Chromadorea</taxon>
        <taxon>Rhabditida</taxon>
        <taxon>Rhabditina</taxon>
        <taxon>Diplogasteromorpha</taxon>
        <taxon>Diplogasteroidea</taxon>
        <taxon>Neodiplogasteridae</taxon>
        <taxon>Pristionchus</taxon>
    </lineage>
</organism>
<sequence length="420" mass="47917">PPPPPFHYFSSGTVTSRVGGRSIITERGRTQIDNHKKMSEAVASAMTRLSEFQWPESIRPHVEVLLLWMTWAIDHIDFDYLEYLLWLFLPVIITFVVPVLLLLFIYGCVIFLHVYKFRNRIREELHTSYWNGARIAIASFWDAVGHIWHGYEVHGLENIPDEGPALFIYFHGCLPIDIYYLMAKCVLHKNRTLHCVGDNFIFKIPGWGLLTKVFSISPGTVEDCTANLQAGNLLSIAPGGVREALFSDPRLYDIMWSKRMGFAKVVLASRAPVIPMFTENCRDAFRVPEWGRSFFRWVYEKTKAPLCPIYGGFPVKMITHLGPIMHFDYDNTTPEEIRKQLKREIRGMIREHQQLPGSIFRGIAQRFVGKKQKSILTPESTELLQRNGTDATAVENSEEVVQTIAAGDAAAVQSEESLTN</sequence>
<accession>A0AAV5W8A1</accession>
<dbReference type="SUPFAM" id="SSF69593">
    <property type="entry name" value="Glycerol-3-phosphate (1)-acyltransferase"/>
    <property type="match status" value="1"/>
</dbReference>
<dbReference type="GO" id="GO:0016746">
    <property type="term" value="F:acyltransferase activity"/>
    <property type="evidence" value="ECO:0007669"/>
    <property type="project" value="InterPro"/>
</dbReference>
<evidence type="ECO:0000259" key="2">
    <source>
        <dbReference type="Pfam" id="PF01553"/>
    </source>
</evidence>
<dbReference type="PANTHER" id="PTHR22753:SF14">
    <property type="entry name" value="MONOACYLGLYCEROL_DIACYLGLYCEROL O-ACYLTRANSFERASE"/>
    <property type="match status" value="1"/>
</dbReference>
<dbReference type="EMBL" id="BTSY01000004">
    <property type="protein sequence ID" value="GMT26094.1"/>
    <property type="molecule type" value="Genomic_DNA"/>
</dbReference>
<comment type="caution">
    <text evidence="3">The sequence shown here is derived from an EMBL/GenBank/DDBJ whole genome shotgun (WGS) entry which is preliminary data.</text>
</comment>
<keyword evidence="1" id="KW-0812">Transmembrane</keyword>
<evidence type="ECO:0000313" key="4">
    <source>
        <dbReference type="Proteomes" id="UP001432322"/>
    </source>
</evidence>
<reference evidence="3" key="1">
    <citation type="submission" date="2023-10" db="EMBL/GenBank/DDBJ databases">
        <title>Genome assembly of Pristionchus species.</title>
        <authorList>
            <person name="Yoshida K."/>
            <person name="Sommer R.J."/>
        </authorList>
    </citation>
    <scope>NUCLEOTIDE SEQUENCE</scope>
    <source>
        <strain evidence="3">RS5133</strain>
    </source>
</reference>
<evidence type="ECO:0000256" key="1">
    <source>
        <dbReference type="SAM" id="Phobius"/>
    </source>
</evidence>
<keyword evidence="4" id="KW-1185">Reference proteome</keyword>
<proteinExistence type="predicted"/>
<feature type="domain" description="Phospholipid/glycerol acyltransferase" evidence="2">
    <location>
        <begin position="152"/>
        <end position="276"/>
    </location>
</feature>
<feature type="transmembrane region" description="Helical" evidence="1">
    <location>
        <begin position="83"/>
        <end position="112"/>
    </location>
</feature>
<name>A0AAV5W8A1_9BILA</name>
<evidence type="ECO:0000313" key="3">
    <source>
        <dbReference type="EMBL" id="GMT26094.1"/>
    </source>
</evidence>
<keyword evidence="1" id="KW-1133">Transmembrane helix</keyword>
<feature type="non-terminal residue" evidence="3">
    <location>
        <position position="1"/>
    </location>
</feature>
<dbReference type="CDD" id="cd07987">
    <property type="entry name" value="LPLAT_MGAT-like"/>
    <property type="match status" value="1"/>
</dbReference>
<dbReference type="InterPro" id="IPR002123">
    <property type="entry name" value="Plipid/glycerol_acylTrfase"/>
</dbReference>
<keyword evidence="1" id="KW-0472">Membrane</keyword>